<comment type="caution">
    <text evidence="1">The sequence shown here is derived from an EMBL/GenBank/DDBJ whole genome shotgun (WGS) entry which is preliminary data.</text>
</comment>
<dbReference type="EMBL" id="MFRA01000005">
    <property type="protein sequence ID" value="OGH92611.1"/>
    <property type="molecule type" value="Genomic_DNA"/>
</dbReference>
<accession>A0A1F6P8V2</accession>
<gene>
    <name evidence="1" type="ORF">A2563_02955</name>
</gene>
<name>A0A1F6P8V2_9BACT</name>
<evidence type="ECO:0000313" key="1">
    <source>
        <dbReference type="EMBL" id="OGH92611.1"/>
    </source>
</evidence>
<evidence type="ECO:0000313" key="2">
    <source>
        <dbReference type="Proteomes" id="UP000176634"/>
    </source>
</evidence>
<organism evidence="1 2">
    <name type="scientific">Candidatus Magasanikbacteria bacterium RIFOXYD1_FULL_40_23</name>
    <dbReference type="NCBI Taxonomy" id="1798705"/>
    <lineage>
        <taxon>Bacteria</taxon>
        <taxon>Candidatus Magasanikiibacteriota</taxon>
    </lineage>
</organism>
<dbReference type="AlphaFoldDB" id="A0A1F6P8V2"/>
<reference evidence="1 2" key="1">
    <citation type="journal article" date="2016" name="Nat. Commun.">
        <title>Thousands of microbial genomes shed light on interconnected biogeochemical processes in an aquifer system.</title>
        <authorList>
            <person name="Anantharaman K."/>
            <person name="Brown C.T."/>
            <person name="Hug L.A."/>
            <person name="Sharon I."/>
            <person name="Castelle C.J."/>
            <person name="Probst A.J."/>
            <person name="Thomas B.C."/>
            <person name="Singh A."/>
            <person name="Wilkins M.J."/>
            <person name="Karaoz U."/>
            <person name="Brodie E.L."/>
            <person name="Williams K.H."/>
            <person name="Hubbard S.S."/>
            <person name="Banfield J.F."/>
        </authorList>
    </citation>
    <scope>NUCLEOTIDE SEQUENCE [LARGE SCALE GENOMIC DNA]</scope>
</reference>
<protein>
    <submittedName>
        <fullName evidence="1">Uncharacterized protein</fullName>
    </submittedName>
</protein>
<dbReference type="Proteomes" id="UP000176634">
    <property type="component" value="Unassembled WGS sequence"/>
</dbReference>
<proteinExistence type="predicted"/>
<sequence>MLELGTLEGFLQYHDMFVVKDVGLTLQEGVRLKPRPCLKEDQYEIHGNEVCQRAVELKGNRSLADGFYLRDNQDSMLGEFPEFIYILLPGTLLRGSDGKDYMAQLYYDGDRWSITCLLFDYKHDRDDYLACNDK</sequence>